<dbReference type="AlphaFoldDB" id="A0A2K9LPT7"/>
<dbReference type="SUPFAM" id="SSF143447">
    <property type="entry name" value="AMMECR1-like"/>
    <property type="match status" value="1"/>
</dbReference>
<evidence type="ECO:0000259" key="1">
    <source>
        <dbReference type="PROSITE" id="PS51112"/>
    </source>
</evidence>
<dbReference type="Pfam" id="PF01871">
    <property type="entry name" value="AMMECR1"/>
    <property type="match status" value="1"/>
</dbReference>
<dbReference type="KEGG" id="kak:Kalk_18610"/>
<dbReference type="InterPro" id="IPR027623">
    <property type="entry name" value="AmmeMemoSam_A"/>
</dbReference>
<evidence type="ECO:0000313" key="3">
    <source>
        <dbReference type="Proteomes" id="UP000235116"/>
    </source>
</evidence>
<dbReference type="OrthoDB" id="9782820at2"/>
<organism evidence="2 3">
    <name type="scientific">Ketobacter alkanivorans</name>
    <dbReference type="NCBI Taxonomy" id="1917421"/>
    <lineage>
        <taxon>Bacteria</taxon>
        <taxon>Pseudomonadati</taxon>
        <taxon>Pseudomonadota</taxon>
        <taxon>Gammaproteobacteria</taxon>
        <taxon>Pseudomonadales</taxon>
        <taxon>Ketobacteraceae</taxon>
        <taxon>Ketobacter</taxon>
    </lineage>
</organism>
<gene>
    <name evidence="2" type="ORF">Kalk_18610</name>
</gene>
<sequence length="184" mass="20485">MSLSSQNKAWLLQLARESIEHGLDHGGPLTQIANVPDALLVRGASFVTLETHNQLRGCIGSIEAYRPLAEDVANNAYGAAFRDTRFAPLQPAELPDLHIQISVLTNPEPIHAANEQDLLQQLIPGEDGVLLEDGLHRATFLPQVWEQLPSPHLFLAHLKEKAGLPSNYWSTSLHFQRYRVEKFS</sequence>
<dbReference type="InterPro" id="IPR036071">
    <property type="entry name" value="AMMECR1_dom_sf"/>
</dbReference>
<dbReference type="Proteomes" id="UP000235116">
    <property type="component" value="Chromosome"/>
</dbReference>
<dbReference type="InterPro" id="IPR023473">
    <property type="entry name" value="AMMECR1"/>
</dbReference>
<dbReference type="RefSeq" id="WP_101895686.1">
    <property type="nucleotide sequence ID" value="NZ_CP022684.1"/>
</dbReference>
<dbReference type="PROSITE" id="PS51112">
    <property type="entry name" value="AMMECR1"/>
    <property type="match status" value="1"/>
</dbReference>
<dbReference type="PANTHER" id="PTHR13016:SF0">
    <property type="entry name" value="AMME SYNDROME CANDIDATE GENE 1 PROTEIN"/>
    <property type="match status" value="1"/>
</dbReference>
<accession>A0A2K9LPT7</accession>
<dbReference type="InterPro" id="IPR002733">
    <property type="entry name" value="AMMECR1_domain"/>
</dbReference>
<dbReference type="NCBIfam" id="TIGR00296">
    <property type="entry name" value="TIGR00296 family protein"/>
    <property type="match status" value="1"/>
</dbReference>
<dbReference type="InterPro" id="IPR027485">
    <property type="entry name" value="AMMECR1_N"/>
</dbReference>
<dbReference type="EMBL" id="CP022684">
    <property type="protein sequence ID" value="AUM14312.1"/>
    <property type="molecule type" value="Genomic_DNA"/>
</dbReference>
<dbReference type="Gene3D" id="3.30.700.20">
    <property type="entry name" value="Hypothetical protein ph0010, domain 1"/>
    <property type="match status" value="1"/>
</dbReference>
<dbReference type="PANTHER" id="PTHR13016">
    <property type="entry name" value="AMMECR1 HOMOLOG"/>
    <property type="match status" value="1"/>
</dbReference>
<keyword evidence="3" id="KW-1185">Reference proteome</keyword>
<proteinExistence type="predicted"/>
<feature type="domain" description="AMMECR1" evidence="1">
    <location>
        <begin position="6"/>
        <end position="184"/>
    </location>
</feature>
<protein>
    <submittedName>
        <fullName evidence="2">AMMECR1 domain-containing protein</fullName>
    </submittedName>
</protein>
<evidence type="ECO:0000313" key="2">
    <source>
        <dbReference type="EMBL" id="AUM14312.1"/>
    </source>
</evidence>
<reference evidence="3" key="1">
    <citation type="submission" date="2017-08" db="EMBL/GenBank/DDBJ databases">
        <title>Direct submision.</title>
        <authorList>
            <person name="Kim S.-J."/>
            <person name="Rhee S.-K."/>
        </authorList>
    </citation>
    <scope>NUCLEOTIDE SEQUENCE [LARGE SCALE GENOMIC DNA]</scope>
    <source>
        <strain evidence="3">GI5</strain>
    </source>
</reference>
<name>A0A2K9LPT7_9GAMM</name>
<dbReference type="NCBIfam" id="TIGR04335">
    <property type="entry name" value="AmmeMemoSam_A"/>
    <property type="match status" value="1"/>
</dbReference>
<dbReference type="Gene3D" id="3.30.1490.150">
    <property type="entry name" value="Hypothetical protein ph0010, domain 2"/>
    <property type="match status" value="1"/>
</dbReference>